<feature type="domain" description="Glycosyl transferase CAP10" evidence="2">
    <location>
        <begin position="165"/>
        <end position="447"/>
    </location>
</feature>
<organism evidence="3 4">
    <name type="scientific">Daldinia eschscholtzii</name>
    <dbReference type="NCBI Taxonomy" id="292717"/>
    <lineage>
        <taxon>Eukaryota</taxon>
        <taxon>Fungi</taxon>
        <taxon>Dikarya</taxon>
        <taxon>Ascomycota</taxon>
        <taxon>Pezizomycotina</taxon>
        <taxon>Sordariomycetes</taxon>
        <taxon>Xylariomycetidae</taxon>
        <taxon>Xylariales</taxon>
        <taxon>Hypoxylaceae</taxon>
        <taxon>Daldinia</taxon>
    </lineage>
</organism>
<sequence length="469" mass="52551">MGAITMRTSRRASRLRQIVLVSVLCLALYCFLLVPDHSLDSSRPAMADTFPHSHPHSKSSSSSSSSSNHLPPSLLNNLFLTTSQCEATFPGLTHEVHTAVSKGPFTLPRNPHGLGPTILRIRDGHLSILSYARKVDLSEAMLQHRSATLFQISHALLTTPPSEPPLPDTILAFNHEDDPTSPSLSYSRPADPSFDGPHKHFFPIPHFSFFAWPVSSVRSFPRAAKSTALLESRFPSWQAKDPRAVWRGTTWFNSARGGGRLRHDLVLAARGKPWADVEPLAANGSNALMIEDFCRYRYVVHTEGVTYSGRFQYHQLCASVVLAPPIAWMQHLTHLVRPVFSYQLKGVERTATDGVNDGKLVPYPAAWVKAAWPTEYDPSEANIVFVAPDWSDLESTIAWLERHPKIAEGIARRQRELFHGGGYFSPAAEMCYWRALFRGWSKVVRTEGQGFENLEEIPWEEFSLKEIHK</sequence>
<keyword evidence="4" id="KW-1185">Reference proteome</keyword>
<dbReference type="PANTHER" id="PTHR12203">
    <property type="entry name" value="KDEL LYS-ASP-GLU-LEU CONTAINING - RELATED"/>
    <property type="match status" value="1"/>
</dbReference>
<comment type="caution">
    <text evidence="3">The sequence shown here is derived from an EMBL/GenBank/DDBJ whole genome shotgun (WGS) entry which is preliminary data.</text>
</comment>
<evidence type="ECO:0000256" key="1">
    <source>
        <dbReference type="SAM" id="MobiDB-lite"/>
    </source>
</evidence>
<dbReference type="InterPro" id="IPR051091">
    <property type="entry name" value="O-Glucosyltr/Glycosyltrsf_90"/>
</dbReference>
<proteinExistence type="predicted"/>
<feature type="compositionally biased region" description="Low complexity" evidence="1">
    <location>
        <begin position="58"/>
        <end position="69"/>
    </location>
</feature>
<dbReference type="Proteomes" id="UP001369815">
    <property type="component" value="Unassembled WGS sequence"/>
</dbReference>
<dbReference type="Pfam" id="PF05686">
    <property type="entry name" value="Glyco_transf_90"/>
    <property type="match status" value="1"/>
</dbReference>
<dbReference type="PANTHER" id="PTHR12203:SF63">
    <property type="entry name" value="GLYCOSYL TRANSFERASE CAP10 DOMAIN-CONTAINING PROTEIN"/>
    <property type="match status" value="1"/>
</dbReference>
<name>A0AAX6MFD1_9PEZI</name>
<gene>
    <name evidence="3" type="ORF">Daesc_007847</name>
</gene>
<evidence type="ECO:0000259" key="2">
    <source>
        <dbReference type="SMART" id="SM00672"/>
    </source>
</evidence>
<dbReference type="SMART" id="SM00672">
    <property type="entry name" value="CAP10"/>
    <property type="match status" value="1"/>
</dbReference>
<dbReference type="EMBL" id="JBANMG010000007">
    <property type="protein sequence ID" value="KAK6951315.1"/>
    <property type="molecule type" value="Genomic_DNA"/>
</dbReference>
<dbReference type="InterPro" id="IPR006598">
    <property type="entry name" value="CAP10"/>
</dbReference>
<feature type="region of interest" description="Disordered" evidence="1">
    <location>
        <begin position="49"/>
        <end position="69"/>
    </location>
</feature>
<evidence type="ECO:0000313" key="4">
    <source>
        <dbReference type="Proteomes" id="UP001369815"/>
    </source>
</evidence>
<reference evidence="3 4" key="1">
    <citation type="journal article" date="2024" name="Front Chem Biol">
        <title>Unveiling the potential of Daldinia eschscholtzii MFLUCC 19-0629 through bioactivity and bioinformatics studies for enhanced sustainable agriculture production.</title>
        <authorList>
            <person name="Brooks S."/>
            <person name="Weaver J.A."/>
            <person name="Klomchit A."/>
            <person name="Alharthi S.A."/>
            <person name="Onlamun T."/>
            <person name="Nurani R."/>
            <person name="Vong T.K."/>
            <person name="Alberti F."/>
            <person name="Greco C."/>
        </authorList>
    </citation>
    <scope>NUCLEOTIDE SEQUENCE [LARGE SCALE GENOMIC DNA]</scope>
    <source>
        <strain evidence="3">MFLUCC 19-0629</strain>
    </source>
</reference>
<evidence type="ECO:0000313" key="3">
    <source>
        <dbReference type="EMBL" id="KAK6951315.1"/>
    </source>
</evidence>
<protein>
    <recommendedName>
        <fullName evidence="2">Glycosyl transferase CAP10 domain-containing protein</fullName>
    </recommendedName>
</protein>
<accession>A0AAX6MFD1</accession>
<dbReference type="AlphaFoldDB" id="A0AAX6MFD1"/>